<dbReference type="Pfam" id="PF17162">
    <property type="entry name" value="DUF5118"/>
    <property type="match status" value="1"/>
</dbReference>
<evidence type="ECO:0000313" key="5">
    <source>
        <dbReference type="EMBL" id="WOC51420.1"/>
    </source>
</evidence>
<evidence type="ECO:0000259" key="2">
    <source>
        <dbReference type="Pfam" id="PF16313"/>
    </source>
</evidence>
<dbReference type="InterPro" id="IPR033413">
    <property type="entry name" value="DUF5117"/>
</dbReference>
<feature type="domain" description="DUF5118" evidence="4">
    <location>
        <begin position="49"/>
        <end position="95"/>
    </location>
</feature>
<feature type="signal peptide" evidence="1">
    <location>
        <begin position="1"/>
        <end position="20"/>
    </location>
</feature>
<evidence type="ECO:0000313" key="6">
    <source>
        <dbReference type="Proteomes" id="UP001432059"/>
    </source>
</evidence>
<organism evidence="5 6">
    <name type="scientific">Bergeyella porcorum</name>
    <dbReference type="NCBI Taxonomy" id="1735111"/>
    <lineage>
        <taxon>Bacteria</taxon>
        <taxon>Pseudomonadati</taxon>
        <taxon>Bacteroidota</taxon>
        <taxon>Flavobacteriia</taxon>
        <taxon>Flavobacteriales</taxon>
        <taxon>Weeksellaceae</taxon>
        <taxon>Bergeyella</taxon>
    </lineage>
</organism>
<dbReference type="CDD" id="cd04276">
    <property type="entry name" value="ZnMc_MMP_like_2"/>
    <property type="match status" value="1"/>
</dbReference>
<dbReference type="Pfam" id="PF16313">
    <property type="entry name" value="DUF4953"/>
    <property type="match status" value="1"/>
</dbReference>
<evidence type="ECO:0008006" key="7">
    <source>
        <dbReference type="Google" id="ProtNLM"/>
    </source>
</evidence>
<dbReference type="InterPro" id="IPR033428">
    <property type="entry name" value="DUF5118"/>
</dbReference>
<reference evidence="5" key="1">
    <citation type="submission" date="2023-10" db="EMBL/GenBank/DDBJ databases">
        <title>Characterization and whole genome sequencing of a novel strain of Bergeyella porcorum QD2021 isolated from pig.</title>
        <authorList>
            <person name="Liu G."/>
            <person name="Chen C."/>
            <person name="Han X."/>
        </authorList>
    </citation>
    <scope>NUCLEOTIDE SEQUENCE</scope>
    <source>
        <strain evidence="5">QD2021</strain>
    </source>
</reference>
<dbReference type="AlphaFoldDB" id="A0AAU0F055"/>
<feature type="domain" description="EcxA zinc-binding" evidence="2">
    <location>
        <begin position="426"/>
        <end position="747"/>
    </location>
</feature>
<dbReference type="PANTHER" id="PTHR38478:SF1">
    <property type="entry name" value="ZINC DEPENDENT METALLOPROTEASE DOMAIN LIPOPROTEIN"/>
    <property type="match status" value="1"/>
</dbReference>
<name>A0AAU0F055_9FLAO</name>
<proteinExistence type="predicted"/>
<dbReference type="Pfam" id="PF17148">
    <property type="entry name" value="DUF5117"/>
    <property type="match status" value="1"/>
</dbReference>
<gene>
    <name evidence="5" type="ORF">BPO_0773</name>
</gene>
<evidence type="ECO:0000259" key="3">
    <source>
        <dbReference type="Pfam" id="PF17148"/>
    </source>
</evidence>
<evidence type="ECO:0000256" key="1">
    <source>
        <dbReference type="SAM" id="SignalP"/>
    </source>
</evidence>
<accession>A0AAU0F055</accession>
<keyword evidence="1" id="KW-0732">Signal</keyword>
<feature type="domain" description="DUF5117" evidence="3">
    <location>
        <begin position="107"/>
        <end position="292"/>
    </location>
</feature>
<sequence>MNLKLASVFLLGFYAMGFQAQEKDKKTIEKDKISKKDSLSDKADKGIGSYDTLLKDAKSKKGLFTIHQVKDKIYFEIPNETFGKDLLVVNKISSVPAEINNAGINKGINYENKLIRFYKDVQNKKVWAKTFDPKIEVPKKDNIYQSVKDNYGESIIEGFEIKAFGKDSVAVVQVNDVFNGTSKSFNNLFDNIGMGGSVRTKDSYIEETKAFPQNIVVKAQLTTQVSEGKTSAEKADLTVGTTTNIVLLPEPMVGRFADHRVGYFTTGKQYFSDKQQKVSEKELITRWRLEPREEDVQRYLAGELVEPKKKIVYYIDPATPKQWQQAIIDGVYDWNKAFEKAGFKNVISAKLPDENETDFDVDDVRYSVITYAASSMANAMGPSVVDPRTGEILESDIIWWHNVMTILQSWMRVQTGIIDPQVRGNIFPDEKMANAIRFVSSHEVGHTFGLKHNMGSSFAYSVEDLRSPEFTSKMGGTAPSIMDYARFNYVAQEGDGVKQITPKIGVYDEFAIQWGYRWTGKSTPEAEQSITNAWIEKHQGDPLYFYGEQQGETIDPRSQAEDLGNNAMKAGEYGIANLKKTIPNIINWSTRKGENYDEAKSFYNQVINQWYVYNNHALANVGGLYLTPTVKGDGEKSYQPVPYAIQKEALVFLKKHILTLPEWLFINPLSDIIKPAKTTPKGLIDQSPYNVFREKQAAILYGLMNDNRLLRILEAEFLKEGKASEKIMTTSELFSDLRNFIFAKTQKRKPLTISERMTQKNYIDALIIDVNKFYEKTEKGIFDRMPMVCDFAHDASHHHAIDENKITLYFDGMKRLSEVGSVKRAELIKVRRILQEARYSGDENTRNHYEDMLIRLNTSLKNANN</sequence>
<dbReference type="SUPFAM" id="SSF55486">
    <property type="entry name" value="Metalloproteases ('zincins'), catalytic domain"/>
    <property type="match status" value="1"/>
</dbReference>
<dbReference type="InterPro" id="IPR034032">
    <property type="entry name" value="Zn_MMP-like_bac"/>
</dbReference>
<dbReference type="Proteomes" id="UP001432059">
    <property type="component" value="Chromosome"/>
</dbReference>
<dbReference type="PANTHER" id="PTHR38478">
    <property type="entry name" value="PEPTIDASE M1A AND M12B"/>
    <property type="match status" value="1"/>
</dbReference>
<dbReference type="RefSeq" id="WP_327985054.1">
    <property type="nucleotide sequence ID" value="NZ_CP136426.1"/>
</dbReference>
<protein>
    <recommendedName>
        <fullName evidence="7">DUF5117 domain-containing protein</fullName>
    </recommendedName>
</protein>
<evidence type="ECO:0000259" key="4">
    <source>
        <dbReference type="Pfam" id="PF17162"/>
    </source>
</evidence>
<dbReference type="KEGG" id="bpor:BPO_0773"/>
<keyword evidence="6" id="KW-1185">Reference proteome</keyword>
<dbReference type="EMBL" id="CP136426">
    <property type="protein sequence ID" value="WOC51420.1"/>
    <property type="molecule type" value="Genomic_DNA"/>
</dbReference>
<feature type="chain" id="PRO_5043882828" description="DUF5117 domain-containing protein" evidence="1">
    <location>
        <begin position="21"/>
        <end position="865"/>
    </location>
</feature>
<dbReference type="InterPro" id="IPR032534">
    <property type="entry name" value="EcxA_zinc-bd"/>
</dbReference>